<reference evidence="1" key="1">
    <citation type="submission" date="2022-07" db="EMBL/GenBank/DDBJ databases">
        <title>Phylogenomic reconstructions and comparative analyses of Kickxellomycotina fungi.</title>
        <authorList>
            <person name="Reynolds N.K."/>
            <person name="Stajich J.E."/>
            <person name="Barry K."/>
            <person name="Grigoriev I.V."/>
            <person name="Crous P."/>
            <person name="Smith M.E."/>
        </authorList>
    </citation>
    <scope>NUCLEOTIDE SEQUENCE</scope>
    <source>
        <strain evidence="1">NRRL 5244</strain>
    </source>
</reference>
<gene>
    <name evidence="1" type="ORF">FBU59_000578</name>
</gene>
<comment type="caution">
    <text evidence="1">The sequence shown here is derived from an EMBL/GenBank/DDBJ whole genome shotgun (WGS) entry which is preliminary data.</text>
</comment>
<dbReference type="Proteomes" id="UP001150603">
    <property type="component" value="Unassembled WGS sequence"/>
</dbReference>
<sequence>MLDEVIRYLSPQDGKAYLDGTFGEGGYTKRMLDTAACTVAALDQDPTAIDKAKKLAALYPDRLSAHWMQFGDLGNLQRKFDGIVLDVGVSSGQIASEDRGFSFQLPDSPLDMRMSYSHTHGALTRLLPAHAIVNQFSVDKLTHIFRTYGQERHAKAIAKEIERRRATAPITTTGQLVEAVLAAVPKGFKGHKGQIHPATRVFQSLRIEVNDELGQLSRALDAATGALNPGGRLVVVSFHSLEDTVVKKRFRAWTDAETVQALTRKVVTPSEAEVSENPRSRSAKLRAIELL</sequence>
<protein>
    <submittedName>
        <fullName evidence="1">Uncharacterized protein</fullName>
    </submittedName>
</protein>
<organism evidence="1 2">
    <name type="scientific">Linderina macrospora</name>
    <dbReference type="NCBI Taxonomy" id="4868"/>
    <lineage>
        <taxon>Eukaryota</taxon>
        <taxon>Fungi</taxon>
        <taxon>Fungi incertae sedis</taxon>
        <taxon>Zoopagomycota</taxon>
        <taxon>Kickxellomycotina</taxon>
        <taxon>Kickxellomycetes</taxon>
        <taxon>Kickxellales</taxon>
        <taxon>Kickxellaceae</taxon>
        <taxon>Linderina</taxon>
    </lineage>
</organism>
<name>A0ACC1JGK0_9FUNG</name>
<proteinExistence type="predicted"/>
<keyword evidence="2" id="KW-1185">Reference proteome</keyword>
<accession>A0ACC1JGK0</accession>
<evidence type="ECO:0000313" key="2">
    <source>
        <dbReference type="Proteomes" id="UP001150603"/>
    </source>
</evidence>
<evidence type="ECO:0000313" key="1">
    <source>
        <dbReference type="EMBL" id="KAJ1950646.1"/>
    </source>
</evidence>
<dbReference type="EMBL" id="JANBPW010000159">
    <property type="protein sequence ID" value="KAJ1950646.1"/>
    <property type="molecule type" value="Genomic_DNA"/>
</dbReference>